<organism evidence="8 9">
    <name type="scientific">Acetoanaerobium noterae</name>
    <dbReference type="NCBI Taxonomy" id="745369"/>
    <lineage>
        <taxon>Bacteria</taxon>
        <taxon>Bacillati</taxon>
        <taxon>Bacillota</taxon>
        <taxon>Clostridia</taxon>
        <taxon>Peptostreptococcales</taxon>
        <taxon>Filifactoraceae</taxon>
        <taxon>Acetoanaerobium</taxon>
    </lineage>
</organism>
<keyword evidence="4 7" id="KW-0812">Transmembrane</keyword>
<dbReference type="OrthoDB" id="9811391at2"/>
<dbReference type="AlphaFoldDB" id="A0A1T5A124"/>
<evidence type="ECO:0000256" key="5">
    <source>
        <dbReference type="ARBA" id="ARBA00022989"/>
    </source>
</evidence>
<feature type="transmembrane region" description="Helical" evidence="7">
    <location>
        <begin position="181"/>
        <end position="203"/>
    </location>
</feature>
<evidence type="ECO:0000256" key="6">
    <source>
        <dbReference type="ARBA" id="ARBA00023136"/>
    </source>
</evidence>
<gene>
    <name evidence="8" type="ORF">SAMN02745120_0646</name>
</gene>
<name>A0A1T5A124_9FIRM</name>
<dbReference type="PANTHER" id="PTHR30106">
    <property type="entry name" value="INNER MEMBRANE PROTEIN YEIH-RELATED"/>
    <property type="match status" value="1"/>
</dbReference>
<protein>
    <submittedName>
        <fullName evidence="8">Conserved hypothetical integral membrane protein</fullName>
    </submittedName>
</protein>
<evidence type="ECO:0000313" key="8">
    <source>
        <dbReference type="EMBL" id="SKB28731.1"/>
    </source>
</evidence>
<sequence length="342" mass="36280">MSKKILDLLPGLALAVVIAIVARFLENMLPIHLIGASVIALFIGMLINHYYKSDKLKPGLKFTSKKILKFAIVLLGASLSIKTVLTIGKLSLTVMIFTLLTCFGGGYIIGKLLKLNWKLSNLISAGTGICGGSAIAAIAPVIEADDNDIAYAISATFLFDMAMILLFPVMGRALGLSDMAYGLWAGTAVNDTSSVVAAGFAFSEAAGDFATMVKLTRTLSIVPVVLIFSVVSAKIKQSEAGEKQNSAYSRKKVKISSIFPWFILGFVALTMVNSTGVIPNEFGLLAKDISKFLMVAALAAIGLNTDVTEMKKSGIAPMVHGFIISALVVIVALVVEYFMGII</sequence>
<dbReference type="EMBL" id="FUYN01000001">
    <property type="protein sequence ID" value="SKB28731.1"/>
    <property type="molecule type" value="Genomic_DNA"/>
</dbReference>
<feature type="transmembrane region" description="Helical" evidence="7">
    <location>
        <begin position="91"/>
        <end position="110"/>
    </location>
</feature>
<feature type="transmembrane region" description="Helical" evidence="7">
    <location>
        <begin position="31"/>
        <end position="51"/>
    </location>
</feature>
<evidence type="ECO:0000313" key="9">
    <source>
        <dbReference type="Proteomes" id="UP000243406"/>
    </source>
</evidence>
<keyword evidence="9" id="KW-1185">Reference proteome</keyword>
<dbReference type="Proteomes" id="UP000243406">
    <property type="component" value="Unassembled WGS sequence"/>
</dbReference>
<proteinExistence type="inferred from homology"/>
<feature type="transmembrane region" description="Helical" evidence="7">
    <location>
        <begin position="122"/>
        <end position="143"/>
    </location>
</feature>
<keyword evidence="6 7" id="KW-0472">Membrane</keyword>
<feature type="transmembrane region" description="Helical" evidence="7">
    <location>
        <begin position="215"/>
        <end position="235"/>
    </location>
</feature>
<comment type="subcellular location">
    <subcellularLocation>
        <location evidence="1">Cell membrane</location>
        <topology evidence="1">Multi-pass membrane protein</topology>
    </subcellularLocation>
</comment>
<evidence type="ECO:0000256" key="4">
    <source>
        <dbReference type="ARBA" id="ARBA00022692"/>
    </source>
</evidence>
<keyword evidence="5 7" id="KW-1133">Transmembrane helix</keyword>
<comment type="similarity">
    <text evidence="2">Belongs to the UPF0324 family.</text>
</comment>
<dbReference type="RefSeq" id="WP_079588602.1">
    <property type="nucleotide sequence ID" value="NZ_FUYN01000001.1"/>
</dbReference>
<keyword evidence="3" id="KW-1003">Cell membrane</keyword>
<evidence type="ECO:0000256" key="7">
    <source>
        <dbReference type="SAM" id="Phobius"/>
    </source>
</evidence>
<feature type="transmembrane region" description="Helical" evidence="7">
    <location>
        <begin position="319"/>
        <end position="339"/>
    </location>
</feature>
<feature type="transmembrane region" description="Helical" evidence="7">
    <location>
        <begin position="255"/>
        <end position="277"/>
    </location>
</feature>
<evidence type="ECO:0000256" key="3">
    <source>
        <dbReference type="ARBA" id="ARBA00022475"/>
    </source>
</evidence>
<evidence type="ECO:0000256" key="1">
    <source>
        <dbReference type="ARBA" id="ARBA00004651"/>
    </source>
</evidence>
<reference evidence="9" key="1">
    <citation type="submission" date="2017-02" db="EMBL/GenBank/DDBJ databases">
        <authorList>
            <person name="Varghese N."/>
            <person name="Submissions S."/>
        </authorList>
    </citation>
    <scope>NUCLEOTIDE SEQUENCE [LARGE SCALE GENOMIC DNA]</scope>
    <source>
        <strain evidence="9">ATCC 35199</strain>
    </source>
</reference>
<dbReference type="Pfam" id="PF03601">
    <property type="entry name" value="Cons_hypoth698"/>
    <property type="match status" value="1"/>
</dbReference>
<dbReference type="GO" id="GO:0005886">
    <property type="term" value="C:plasma membrane"/>
    <property type="evidence" value="ECO:0007669"/>
    <property type="project" value="UniProtKB-SubCell"/>
</dbReference>
<feature type="transmembrane region" description="Helical" evidence="7">
    <location>
        <begin position="5"/>
        <end position="25"/>
    </location>
</feature>
<dbReference type="InterPro" id="IPR018383">
    <property type="entry name" value="UPF0324_pro"/>
</dbReference>
<accession>A0A1T5A124</accession>
<feature type="transmembrane region" description="Helical" evidence="7">
    <location>
        <begin position="67"/>
        <end position="85"/>
    </location>
</feature>
<evidence type="ECO:0000256" key="2">
    <source>
        <dbReference type="ARBA" id="ARBA00007977"/>
    </source>
</evidence>
<feature type="transmembrane region" description="Helical" evidence="7">
    <location>
        <begin position="149"/>
        <end position="169"/>
    </location>
</feature>
<dbReference type="PANTHER" id="PTHR30106:SF1">
    <property type="entry name" value="UPF0324 MEMBRANE PROTEIN FN0533"/>
    <property type="match status" value="1"/>
</dbReference>